<proteinExistence type="predicted"/>
<keyword evidence="4" id="KW-1185">Reference proteome</keyword>
<protein>
    <submittedName>
        <fullName evidence="3">Uncharacterized protein</fullName>
    </submittedName>
</protein>
<comment type="caution">
    <text evidence="3">The sequence shown here is derived from an EMBL/GenBank/DDBJ whole genome shotgun (WGS) entry which is preliminary data.</text>
</comment>
<evidence type="ECO:0000313" key="4">
    <source>
        <dbReference type="Proteomes" id="UP000664521"/>
    </source>
</evidence>
<dbReference type="CDD" id="cd00303">
    <property type="entry name" value="retropepsin_like"/>
    <property type="match status" value="2"/>
</dbReference>
<reference evidence="3" key="1">
    <citation type="submission" date="2021-03" db="EMBL/GenBank/DDBJ databases">
        <authorList>
            <person name="Tagirdzhanova G."/>
        </authorList>
    </citation>
    <scope>NUCLEOTIDE SEQUENCE</scope>
</reference>
<dbReference type="PROSITE" id="PS51257">
    <property type="entry name" value="PROKAR_LIPOPROTEIN"/>
    <property type="match status" value="1"/>
</dbReference>
<keyword evidence="2" id="KW-0472">Membrane</keyword>
<dbReference type="OrthoDB" id="6079484at2759"/>
<dbReference type="Gene3D" id="2.40.70.10">
    <property type="entry name" value="Acid Proteases"/>
    <property type="match status" value="2"/>
</dbReference>
<feature type="transmembrane region" description="Helical" evidence="2">
    <location>
        <begin position="44"/>
        <end position="63"/>
    </location>
</feature>
<evidence type="ECO:0000256" key="1">
    <source>
        <dbReference type="SAM" id="MobiDB-lite"/>
    </source>
</evidence>
<dbReference type="Proteomes" id="UP000664521">
    <property type="component" value="Unassembled WGS sequence"/>
</dbReference>
<keyword evidence="2" id="KW-1133">Transmembrane helix</keyword>
<feature type="transmembrane region" description="Helical" evidence="2">
    <location>
        <begin position="83"/>
        <end position="105"/>
    </location>
</feature>
<organism evidence="3 4">
    <name type="scientific">Heterodermia speciosa</name>
    <dbReference type="NCBI Taxonomy" id="116794"/>
    <lineage>
        <taxon>Eukaryota</taxon>
        <taxon>Fungi</taxon>
        <taxon>Dikarya</taxon>
        <taxon>Ascomycota</taxon>
        <taxon>Pezizomycotina</taxon>
        <taxon>Lecanoromycetes</taxon>
        <taxon>OSLEUM clade</taxon>
        <taxon>Lecanoromycetidae</taxon>
        <taxon>Caliciales</taxon>
        <taxon>Physciaceae</taxon>
        <taxon>Heterodermia</taxon>
    </lineage>
</organism>
<keyword evidence="2" id="KW-0812">Transmembrane</keyword>
<name>A0A8H3EHU9_9LECA</name>
<sequence length="755" mass="83424">MNARQQPAGYREDMESTLALEATFFAGIVLTGVACYYGRASILFLLFATIQSVFLTGLLLWLWPSGQPRRFHATRSACTKHKVLFAEFCVFVHLICACLSLLGRLRATGFVPVTQPWLPALTLSTIMVLELVASLAVLLAHATGHHDFCLRVKWRIIWFGRGLRSLICRIGNAFHCMLQEVQPDLERQSRGNPAATTWPTTKCDIVQSVQEKKSKAVELQETHGDTPGSEIEEVNRPLLKDMEHLRHFRRAPSTYDMIHQELRSIGARVRWSAVRYVMFPKLQKTPFQDMSLLVAVQPQPYPPVGGSGHLHQSQPLYQFSGRPRTSTSHSPAQSMTSVVTNIIDQNNALGISQLQPLEYGEQLRPPTPSPRPFIQLPGVIHNVRVEALPDTGSSQNVIDAAFVEHLDPAVRVLSSESDKPLRAPDEELIPCEGKVCLSWAFENESETTYYQWFYVVRDCSHEVIIGNGFLRETETMEKHQDRLKITEPSDPDSLPGNWVSEAQELDRLRQVVVGKVNGEHTTASLDTGCEANLMSQDCARSLDLQPTLLPTEKRVVTFANGRTGSTLGLVEVQWSFADTPDIQTKVKCYVLPKCIHSIIFGARFAVLEKPWEKHKQALKMETLYDAGDAGVVDLKKNILDRIFKPKENPQAAAQQKLRDEKHDRLETFLEPPASTQMLALPPRAIIAPSPAGTSSTQAGVQSSATSIASQTPTLTSSIAANPSSSSQVPTGGSTAQLVVPGAAATLQQGQNVSVP</sequence>
<gene>
    <name evidence="3" type="ORF">HETSPECPRED_000190</name>
</gene>
<evidence type="ECO:0000256" key="2">
    <source>
        <dbReference type="SAM" id="Phobius"/>
    </source>
</evidence>
<dbReference type="InterPro" id="IPR021109">
    <property type="entry name" value="Peptidase_aspartic_dom_sf"/>
</dbReference>
<feature type="compositionally biased region" description="Low complexity" evidence="1">
    <location>
        <begin position="716"/>
        <end position="726"/>
    </location>
</feature>
<feature type="transmembrane region" description="Helical" evidence="2">
    <location>
        <begin position="117"/>
        <end position="140"/>
    </location>
</feature>
<feature type="transmembrane region" description="Helical" evidence="2">
    <location>
        <begin position="18"/>
        <end position="37"/>
    </location>
</feature>
<feature type="compositionally biased region" description="Polar residues" evidence="1">
    <location>
        <begin position="691"/>
        <end position="715"/>
    </location>
</feature>
<dbReference type="EMBL" id="CAJPDS010000001">
    <property type="protein sequence ID" value="CAF9903276.1"/>
    <property type="molecule type" value="Genomic_DNA"/>
</dbReference>
<dbReference type="AlphaFoldDB" id="A0A8H3EHU9"/>
<evidence type="ECO:0000313" key="3">
    <source>
        <dbReference type="EMBL" id="CAF9903276.1"/>
    </source>
</evidence>
<accession>A0A8H3EHU9</accession>
<feature type="region of interest" description="Disordered" evidence="1">
    <location>
        <begin position="686"/>
        <end position="734"/>
    </location>
</feature>
<dbReference type="Pfam" id="PF13650">
    <property type="entry name" value="Asp_protease_2"/>
    <property type="match status" value="1"/>
</dbReference>